<gene>
    <name evidence="5" type="ORF">J2Z37_004320</name>
</gene>
<feature type="domain" description="Metallo-beta-lactamase" evidence="4">
    <location>
        <begin position="17"/>
        <end position="225"/>
    </location>
</feature>
<evidence type="ECO:0000313" key="6">
    <source>
        <dbReference type="Proteomes" id="UP001519343"/>
    </source>
</evidence>
<name>A0ABS4GWR4_9BACL</name>
<comment type="catalytic activity">
    <reaction evidence="3">
        <text>3',5'-cyclic UMP + H2O = UMP + H(+)</text>
        <dbReference type="Rhea" id="RHEA:70575"/>
        <dbReference type="ChEBI" id="CHEBI:15377"/>
        <dbReference type="ChEBI" id="CHEBI:15378"/>
        <dbReference type="ChEBI" id="CHEBI:57865"/>
        <dbReference type="ChEBI" id="CHEBI:184387"/>
    </reaction>
    <physiologicalReaction direction="left-to-right" evidence="3">
        <dbReference type="Rhea" id="RHEA:70576"/>
    </physiologicalReaction>
</comment>
<evidence type="ECO:0000259" key="4">
    <source>
        <dbReference type="SMART" id="SM00849"/>
    </source>
</evidence>
<reference evidence="5 6" key="1">
    <citation type="submission" date="2021-03" db="EMBL/GenBank/DDBJ databases">
        <title>Genomic Encyclopedia of Type Strains, Phase IV (KMG-IV): sequencing the most valuable type-strain genomes for metagenomic binning, comparative biology and taxonomic classification.</title>
        <authorList>
            <person name="Goeker M."/>
        </authorList>
    </citation>
    <scope>NUCLEOTIDE SEQUENCE [LARGE SCALE GENOMIC DNA]</scope>
    <source>
        <strain evidence="5 6">DSM 24738</strain>
    </source>
</reference>
<protein>
    <submittedName>
        <fullName evidence="5">Glyoxylase-like metal-dependent hydrolase (Beta-lactamase superfamily II)</fullName>
    </submittedName>
</protein>
<dbReference type="Gene3D" id="3.60.15.10">
    <property type="entry name" value="Ribonuclease Z/Hydroxyacylglutathione hydrolase-like"/>
    <property type="match status" value="1"/>
</dbReference>
<keyword evidence="6" id="KW-1185">Reference proteome</keyword>
<dbReference type="RefSeq" id="WP_209812305.1">
    <property type="nucleotide sequence ID" value="NZ_JAGGKT010000019.1"/>
</dbReference>
<evidence type="ECO:0000313" key="5">
    <source>
        <dbReference type="EMBL" id="MBP1934300.1"/>
    </source>
</evidence>
<dbReference type="Proteomes" id="UP001519343">
    <property type="component" value="Unassembled WGS sequence"/>
</dbReference>
<dbReference type="SMART" id="SM00849">
    <property type="entry name" value="Lactamase_B"/>
    <property type="match status" value="1"/>
</dbReference>
<organism evidence="5 6">
    <name type="scientific">Ammoniphilus resinae</name>
    <dbReference type="NCBI Taxonomy" id="861532"/>
    <lineage>
        <taxon>Bacteria</taxon>
        <taxon>Bacillati</taxon>
        <taxon>Bacillota</taxon>
        <taxon>Bacilli</taxon>
        <taxon>Bacillales</taxon>
        <taxon>Paenibacillaceae</taxon>
        <taxon>Aneurinibacillus group</taxon>
        <taxon>Ammoniphilus</taxon>
    </lineage>
</organism>
<proteinExistence type="predicted"/>
<comment type="catalytic activity">
    <reaction evidence="1">
        <text>3',5'-cyclic CMP + H2O = CMP + H(+)</text>
        <dbReference type="Rhea" id="RHEA:72675"/>
        <dbReference type="ChEBI" id="CHEBI:15377"/>
        <dbReference type="ChEBI" id="CHEBI:15378"/>
        <dbReference type="ChEBI" id="CHEBI:58003"/>
        <dbReference type="ChEBI" id="CHEBI:60377"/>
    </reaction>
    <physiologicalReaction direction="left-to-right" evidence="1">
        <dbReference type="Rhea" id="RHEA:72676"/>
    </physiologicalReaction>
</comment>
<dbReference type="InterPro" id="IPR001279">
    <property type="entry name" value="Metallo-B-lactamas"/>
</dbReference>
<dbReference type="InterPro" id="IPR036866">
    <property type="entry name" value="RibonucZ/Hydroxyglut_hydro"/>
</dbReference>
<dbReference type="EMBL" id="JAGGKT010000019">
    <property type="protein sequence ID" value="MBP1934300.1"/>
    <property type="molecule type" value="Genomic_DNA"/>
</dbReference>
<dbReference type="Pfam" id="PF00753">
    <property type="entry name" value="Lactamase_B"/>
    <property type="match status" value="1"/>
</dbReference>
<dbReference type="PANTHER" id="PTHR42951:SF4">
    <property type="entry name" value="ACYL-COENZYME A THIOESTERASE MBLAC2"/>
    <property type="match status" value="1"/>
</dbReference>
<sequence>MQLFQGIHRITTQNAKPLHLYLLTGKERTVLLDTGMASTPKEVILPYFEKIGINTEDPIDVVITHADCDHCGGNHAFNEICPHSSIYGSPSDRILIENPAELMRNRYEAYEKDHGLVYDQETKKWLKETAGFPLPIESIDFTQKWSLEEDWSIEFKELPGHTAGHLMVWDSRHAAAFIGDGVLGHGEYDLEGRLFVPPTYVTVDGYLYSIEQLERLQPDVIFRCHCDPIENENVGRFLKESREWVQAAEAEVKRLIGAHQGISLQEMIDLQENLGQFVLQMDLMYSFAAHLKQLEERNCIYKKKDGEILRYYWGNPV</sequence>
<dbReference type="PANTHER" id="PTHR42951">
    <property type="entry name" value="METALLO-BETA-LACTAMASE DOMAIN-CONTAINING"/>
    <property type="match status" value="1"/>
</dbReference>
<evidence type="ECO:0000256" key="2">
    <source>
        <dbReference type="ARBA" id="ARBA00034301"/>
    </source>
</evidence>
<comment type="function">
    <text evidence="2">Counteracts the endogenous Pycsar antiviral defense system. Phosphodiesterase that enables metal-dependent hydrolysis of host cyclic nucleotide Pycsar defense signals such as cCMP and cUMP.</text>
</comment>
<dbReference type="InterPro" id="IPR050855">
    <property type="entry name" value="NDM-1-like"/>
</dbReference>
<accession>A0ABS4GWR4</accession>
<evidence type="ECO:0000256" key="3">
    <source>
        <dbReference type="ARBA" id="ARBA00048505"/>
    </source>
</evidence>
<comment type="caution">
    <text evidence="5">The sequence shown here is derived from an EMBL/GenBank/DDBJ whole genome shotgun (WGS) entry which is preliminary data.</text>
</comment>
<dbReference type="SUPFAM" id="SSF56281">
    <property type="entry name" value="Metallo-hydrolase/oxidoreductase"/>
    <property type="match status" value="1"/>
</dbReference>
<evidence type="ECO:0000256" key="1">
    <source>
        <dbReference type="ARBA" id="ARBA00034221"/>
    </source>
</evidence>